<protein>
    <recommendedName>
        <fullName evidence="1">Transposase IS200-like domain-containing protein</fullName>
    </recommendedName>
</protein>
<dbReference type="SUPFAM" id="SSF143422">
    <property type="entry name" value="Transposase IS200-like"/>
    <property type="match status" value="1"/>
</dbReference>
<dbReference type="PANTHER" id="PTHR36966:SF1">
    <property type="entry name" value="REP-ASSOCIATED TYROSINE TRANSPOSASE"/>
    <property type="match status" value="1"/>
</dbReference>
<comment type="caution">
    <text evidence="2">The sequence shown here is derived from an EMBL/GenBank/DDBJ whole genome shotgun (WGS) entry which is preliminary data.</text>
</comment>
<dbReference type="NCBIfam" id="NF047646">
    <property type="entry name" value="REP_Tyr_transpos"/>
    <property type="match status" value="1"/>
</dbReference>
<accession>A0ABX3WE48</accession>
<dbReference type="InterPro" id="IPR052715">
    <property type="entry name" value="RAYT_transposase"/>
</dbReference>
<gene>
    <name evidence="2" type="ORF">BWD10_05830</name>
</gene>
<sequence length="165" mass="19370">MQMAELLPTRRRMRLPDYDYAAVGGYFVTLCIHGRHNVFGRVENGVMLLNSAGEMVQDVLCELNGHFEGGYLDRYVVMPNHVHFIWVNRCGRVNLSNVVQWLKIVSTNRYIRGVKESGWPAFEGKLWQRGFHDHVIRNEADYFRIAEYIANNPLQWHLDTLYREN</sequence>
<dbReference type="SMART" id="SM01321">
    <property type="entry name" value="Y1_Tnp"/>
    <property type="match status" value="1"/>
</dbReference>
<dbReference type="InterPro" id="IPR036515">
    <property type="entry name" value="Transposase_17_sf"/>
</dbReference>
<dbReference type="Gene3D" id="3.30.70.1290">
    <property type="entry name" value="Transposase IS200-like"/>
    <property type="match status" value="1"/>
</dbReference>
<dbReference type="Proteomes" id="UP000193466">
    <property type="component" value="Unassembled WGS sequence"/>
</dbReference>
<reference evidence="2 3" key="1">
    <citation type="submission" date="2017-01" db="EMBL/GenBank/DDBJ databases">
        <authorList>
            <person name="Wolfgang W.J."/>
            <person name="Cole J."/>
            <person name="Wroblewski D."/>
            <person name="Mcginnis J."/>
            <person name="Musser K.A."/>
        </authorList>
    </citation>
    <scope>NUCLEOTIDE SEQUENCE [LARGE SCALE GENOMIC DNA]</scope>
    <source>
        <strain evidence="2 3">DSM 21643</strain>
    </source>
</reference>
<evidence type="ECO:0000313" key="3">
    <source>
        <dbReference type="Proteomes" id="UP000193466"/>
    </source>
</evidence>
<feature type="domain" description="Transposase IS200-like" evidence="1">
    <location>
        <begin position="23"/>
        <end position="152"/>
    </location>
</feature>
<dbReference type="EMBL" id="MTBM01000006">
    <property type="protein sequence ID" value="OSI10218.1"/>
    <property type="molecule type" value="Genomic_DNA"/>
</dbReference>
<organism evidence="2 3">
    <name type="scientific">Neisseria zoodegmatis</name>
    <dbReference type="NCBI Taxonomy" id="326523"/>
    <lineage>
        <taxon>Bacteria</taxon>
        <taxon>Pseudomonadati</taxon>
        <taxon>Pseudomonadota</taxon>
        <taxon>Betaproteobacteria</taxon>
        <taxon>Neisseriales</taxon>
        <taxon>Neisseriaceae</taxon>
        <taxon>Neisseria</taxon>
    </lineage>
</organism>
<dbReference type="Pfam" id="PF01797">
    <property type="entry name" value="Y1_Tnp"/>
    <property type="match status" value="1"/>
</dbReference>
<dbReference type="PANTHER" id="PTHR36966">
    <property type="entry name" value="REP-ASSOCIATED TYROSINE TRANSPOSASE"/>
    <property type="match status" value="1"/>
</dbReference>
<name>A0ABX3WE48_9NEIS</name>
<evidence type="ECO:0000313" key="2">
    <source>
        <dbReference type="EMBL" id="OSI10218.1"/>
    </source>
</evidence>
<proteinExistence type="predicted"/>
<keyword evidence="3" id="KW-1185">Reference proteome</keyword>
<evidence type="ECO:0000259" key="1">
    <source>
        <dbReference type="SMART" id="SM01321"/>
    </source>
</evidence>
<dbReference type="InterPro" id="IPR002686">
    <property type="entry name" value="Transposase_17"/>
</dbReference>